<dbReference type="AntiFam" id="ANF00178">
    <property type="entry name" value="Shadow ORF (opposite dhbF)"/>
</dbReference>
<protein>
    <submittedName>
        <fullName evidence="1">Uncharacterized protein</fullName>
    </submittedName>
</protein>
<dbReference type="Proteomes" id="UP000237423">
    <property type="component" value="Unassembled WGS sequence"/>
</dbReference>
<dbReference type="AlphaFoldDB" id="A0A2S5CKB9"/>
<name>A0A2S5CKB9_9GAMM</name>
<organism evidence="1 2">
    <name type="scientific">Methylovulum psychrotolerans</name>
    <dbReference type="NCBI Taxonomy" id="1704499"/>
    <lineage>
        <taxon>Bacteria</taxon>
        <taxon>Pseudomonadati</taxon>
        <taxon>Pseudomonadota</taxon>
        <taxon>Gammaproteobacteria</taxon>
        <taxon>Methylococcales</taxon>
        <taxon>Methylococcaceae</taxon>
        <taxon>Methylovulum</taxon>
    </lineage>
</organism>
<evidence type="ECO:0000313" key="1">
    <source>
        <dbReference type="EMBL" id="POZ51253.1"/>
    </source>
</evidence>
<accession>A0A2S5CKB9</accession>
<evidence type="ECO:0000313" key="2">
    <source>
        <dbReference type="Proteomes" id="UP000237423"/>
    </source>
</evidence>
<sequence length="83" mass="8768">MVQADKGAGYHVVGQYRRQALAQAADRPAAIGQQVGDQTLVAGLVFAHHHGGGTDARQYGQLAFNFAQFNPKAPNFHLAVAAP</sequence>
<gene>
    <name evidence="1" type="ORF">AADEFJLK_02699</name>
</gene>
<comment type="caution">
    <text evidence="1">The sequence shown here is derived from an EMBL/GenBank/DDBJ whole genome shotgun (WGS) entry which is preliminary data.</text>
</comment>
<proteinExistence type="predicted"/>
<dbReference type="EMBL" id="PGFZ01000006">
    <property type="protein sequence ID" value="POZ51253.1"/>
    <property type="molecule type" value="Genomic_DNA"/>
</dbReference>
<reference evidence="1 2" key="1">
    <citation type="submission" date="2017-11" db="EMBL/GenBank/DDBJ databases">
        <title>Draft Genome Sequence of Methylobacter psychrotolerans Sph1T, an Obligate Methanotroph from Low-Temperature Environments.</title>
        <authorList>
            <person name="Oshkin I.Y."/>
            <person name="Miroshnikov K."/>
            <person name="Belova S.E."/>
            <person name="Korzhenkov A."/>
            <person name="Toshchakov S.V."/>
            <person name="Dedysh S.N."/>
        </authorList>
    </citation>
    <scope>NUCLEOTIDE SEQUENCE [LARGE SCALE GENOMIC DNA]</scope>
    <source>
        <strain evidence="1 2">Sph1</strain>
    </source>
</reference>